<dbReference type="Gene3D" id="1.10.1470.10">
    <property type="entry name" value="YjbJ"/>
    <property type="match status" value="1"/>
</dbReference>
<accession>F8L0H8</accession>
<reference key="1">
    <citation type="journal article" date="2011" name="Mol. Biol. Evol.">
        <title>Unity in variety -- the pan-genome of the Chlamydiae.</title>
        <authorList>
            <person name="Collingro A."/>
            <person name="Tischler P."/>
            <person name="Weinmaier T."/>
            <person name="Penz T."/>
            <person name="Heinz E."/>
            <person name="Brunham R.C."/>
            <person name="Read T.D."/>
            <person name="Bavoil P.M."/>
            <person name="Sachse K."/>
            <person name="Kahane S."/>
            <person name="Friedman M.G."/>
            <person name="Rattei T."/>
            <person name="Myers G.S.A."/>
            <person name="Horn M."/>
        </authorList>
    </citation>
    <scope>NUCLEOTIDE SEQUENCE</scope>
    <source>
        <strain>UV7</strain>
    </source>
</reference>
<reference evidence="3 4" key="2">
    <citation type="journal article" date="2011" name="Mol. Biol. Evol.">
        <title>Unity in variety--the pan-genome of the Chlamydiae.</title>
        <authorList>
            <person name="Collingro A."/>
            <person name="Tischler P."/>
            <person name="Weinmaier T."/>
            <person name="Penz T."/>
            <person name="Heinz E."/>
            <person name="Brunham R.C."/>
            <person name="Read T.D."/>
            <person name="Bavoil P.M."/>
            <person name="Sachse K."/>
            <person name="Kahane S."/>
            <person name="Friedman M.G."/>
            <person name="Rattei T."/>
            <person name="Myers G.S."/>
            <person name="Horn M."/>
        </authorList>
    </citation>
    <scope>NUCLEOTIDE SEQUENCE [LARGE SCALE GENOMIC DNA]</scope>
    <source>
        <strain evidence="4">UV7</strain>
    </source>
</reference>
<dbReference type="Pfam" id="PF04972">
    <property type="entry name" value="BON"/>
    <property type="match status" value="1"/>
</dbReference>
<dbReference type="KEGG" id="puv:PUV_17690"/>
<evidence type="ECO:0000259" key="2">
    <source>
        <dbReference type="PROSITE" id="PS50914"/>
    </source>
</evidence>
<keyword evidence="1" id="KW-0812">Transmembrane</keyword>
<dbReference type="eggNOG" id="COG2823">
    <property type="taxonomic scope" value="Bacteria"/>
</dbReference>
<sequence length="221" mass="25364">MNRDVLETNWVQVREILREKFSNLSEDDIRQINGRYDQLVAKLQQKYGYSKEEAEERIRSWNFDRITGPRDATRDEKLRREDANTIRREDTARREDRVRREEDNSTLFKWLLGLGIPLLLLATYFLSSGTRTPEVTRTPTATQEQFVVETPADRAISSSLRNAFLSQPNLASELQTVQITTHNGVVTLSGSVSSREISDFMTTSAQNASGVNQVINNLQIR</sequence>
<dbReference type="AlphaFoldDB" id="F8L0H8"/>
<organism evidence="3 4">
    <name type="scientific">Parachlamydia acanthamoebae (strain UV7)</name>
    <dbReference type="NCBI Taxonomy" id="765952"/>
    <lineage>
        <taxon>Bacteria</taxon>
        <taxon>Pseudomonadati</taxon>
        <taxon>Chlamydiota</taxon>
        <taxon>Chlamydiia</taxon>
        <taxon>Parachlamydiales</taxon>
        <taxon>Parachlamydiaceae</taxon>
        <taxon>Parachlamydia</taxon>
    </lineage>
</organism>
<evidence type="ECO:0000313" key="3">
    <source>
        <dbReference type="EMBL" id="CCB86719.1"/>
    </source>
</evidence>
<dbReference type="InterPro" id="IPR036629">
    <property type="entry name" value="YjbJ_sf"/>
</dbReference>
<feature type="transmembrane region" description="Helical" evidence="1">
    <location>
        <begin position="107"/>
        <end position="126"/>
    </location>
</feature>
<gene>
    <name evidence="3" type="ordered locus">PUV_17690</name>
</gene>
<evidence type="ECO:0000313" key="4">
    <source>
        <dbReference type="Proteomes" id="UP000000495"/>
    </source>
</evidence>
<dbReference type="PROSITE" id="PS50914">
    <property type="entry name" value="BON"/>
    <property type="match status" value="1"/>
</dbReference>
<dbReference type="HOGENOM" id="CLU_1249630_0_0_0"/>
<name>F8L0H8_PARAV</name>
<evidence type="ECO:0000256" key="1">
    <source>
        <dbReference type="SAM" id="Phobius"/>
    </source>
</evidence>
<keyword evidence="1" id="KW-1133">Transmembrane helix</keyword>
<dbReference type="EMBL" id="FR872580">
    <property type="protein sequence ID" value="CCB86719.1"/>
    <property type="molecule type" value="Genomic_DNA"/>
</dbReference>
<dbReference type="InterPro" id="IPR007055">
    <property type="entry name" value="BON_dom"/>
</dbReference>
<dbReference type="Proteomes" id="UP000000495">
    <property type="component" value="Chromosome"/>
</dbReference>
<protein>
    <recommendedName>
        <fullName evidence="2">BON domain-containing protein</fullName>
    </recommendedName>
</protein>
<keyword evidence="4" id="KW-1185">Reference proteome</keyword>
<dbReference type="OrthoDB" id="9796058at2"/>
<dbReference type="SUPFAM" id="SSF69047">
    <property type="entry name" value="Hypothetical protein YjbJ"/>
    <property type="match status" value="1"/>
</dbReference>
<keyword evidence="1" id="KW-0472">Membrane</keyword>
<proteinExistence type="predicted"/>
<feature type="domain" description="BON" evidence="2">
    <location>
        <begin position="152"/>
        <end position="221"/>
    </location>
</feature>
<dbReference type="RefSeq" id="WP_013925163.1">
    <property type="nucleotide sequence ID" value="NC_015702.1"/>
</dbReference>
<dbReference type="STRING" id="765952.PUV_17690"/>
<dbReference type="Gene3D" id="3.30.1340.30">
    <property type="match status" value="1"/>
</dbReference>